<gene>
    <name evidence="2" type="ORF">Tdes44962_MAKER09403</name>
</gene>
<feature type="compositionally biased region" description="Polar residues" evidence="1">
    <location>
        <begin position="374"/>
        <end position="383"/>
    </location>
</feature>
<organism evidence="2 3">
    <name type="scientific">Teratosphaeria destructans</name>
    <dbReference type="NCBI Taxonomy" id="418781"/>
    <lineage>
        <taxon>Eukaryota</taxon>
        <taxon>Fungi</taxon>
        <taxon>Dikarya</taxon>
        <taxon>Ascomycota</taxon>
        <taxon>Pezizomycotina</taxon>
        <taxon>Dothideomycetes</taxon>
        <taxon>Dothideomycetidae</taxon>
        <taxon>Mycosphaerellales</taxon>
        <taxon>Teratosphaeriaceae</taxon>
        <taxon>Teratosphaeria</taxon>
    </lineage>
</organism>
<feature type="region of interest" description="Disordered" evidence="1">
    <location>
        <begin position="334"/>
        <end position="399"/>
    </location>
</feature>
<dbReference type="OrthoDB" id="10656191at2759"/>
<comment type="caution">
    <text evidence="2">The sequence shown here is derived from an EMBL/GenBank/DDBJ whole genome shotgun (WGS) entry which is preliminary data.</text>
</comment>
<dbReference type="AlphaFoldDB" id="A0A9W7ST31"/>
<reference evidence="2 3" key="1">
    <citation type="journal article" date="2018" name="IMA Fungus">
        <title>IMA Genome-F 10: Nine draft genome sequences of Claviceps purpurea s.lat., including C. arundinis, C. humidiphila, and C. cf. spartinae, pseudomolecules for the pitch canker pathogen Fusarium circinatum, draft genome of Davidsoniella eucalypti, Grosmannia galeiformis, Quambalaria eucalypti, and Teratosphaeria destructans.</title>
        <authorList>
            <person name="Wingfield B.D."/>
            <person name="Liu M."/>
            <person name="Nguyen H.D."/>
            <person name="Lane F.A."/>
            <person name="Morgan S.W."/>
            <person name="De Vos L."/>
            <person name="Wilken P.M."/>
            <person name="Duong T.A."/>
            <person name="Aylward J."/>
            <person name="Coetzee M.P."/>
            <person name="Dadej K."/>
            <person name="De Beer Z.W."/>
            <person name="Findlay W."/>
            <person name="Havenga M."/>
            <person name="Kolarik M."/>
            <person name="Menzies J.G."/>
            <person name="Naidoo K."/>
            <person name="Pochopski O."/>
            <person name="Shoukouhi P."/>
            <person name="Santana Q.C."/>
            <person name="Seifert K.A."/>
            <person name="Soal N."/>
            <person name="Steenkamp E.T."/>
            <person name="Tatham C.T."/>
            <person name="van der Nest M.A."/>
            <person name="Wingfield M.J."/>
        </authorList>
    </citation>
    <scope>NUCLEOTIDE SEQUENCE [LARGE SCALE GENOMIC DNA]</scope>
    <source>
        <strain evidence="2">CMW44962</strain>
    </source>
</reference>
<evidence type="ECO:0000313" key="3">
    <source>
        <dbReference type="Proteomes" id="UP001138500"/>
    </source>
</evidence>
<dbReference type="EMBL" id="RIBY02001668">
    <property type="protein sequence ID" value="KAH9828256.1"/>
    <property type="molecule type" value="Genomic_DNA"/>
</dbReference>
<feature type="region of interest" description="Disordered" evidence="1">
    <location>
        <begin position="135"/>
        <end position="156"/>
    </location>
</feature>
<name>A0A9W7ST31_9PEZI</name>
<dbReference type="Proteomes" id="UP001138500">
    <property type="component" value="Unassembled WGS sequence"/>
</dbReference>
<keyword evidence="3" id="KW-1185">Reference proteome</keyword>
<evidence type="ECO:0000256" key="1">
    <source>
        <dbReference type="SAM" id="MobiDB-lite"/>
    </source>
</evidence>
<feature type="compositionally biased region" description="Low complexity" evidence="1">
    <location>
        <begin position="25"/>
        <end position="35"/>
    </location>
</feature>
<feature type="region of interest" description="Disordered" evidence="1">
    <location>
        <begin position="1"/>
        <end position="59"/>
    </location>
</feature>
<proteinExistence type="predicted"/>
<reference evidence="2 3" key="2">
    <citation type="journal article" date="2021" name="Curr. Genet.">
        <title>Genetic response to nitrogen starvation in the aggressive Eucalyptus foliar pathogen Teratosphaeria destructans.</title>
        <authorList>
            <person name="Havenga M."/>
            <person name="Wingfield B.D."/>
            <person name="Wingfield M.J."/>
            <person name="Dreyer L.L."/>
            <person name="Roets F."/>
            <person name="Aylward J."/>
        </authorList>
    </citation>
    <scope>NUCLEOTIDE SEQUENCE [LARGE SCALE GENOMIC DNA]</scope>
    <source>
        <strain evidence="2">CMW44962</strain>
    </source>
</reference>
<accession>A0A9W7ST31</accession>
<protein>
    <submittedName>
        <fullName evidence="2">Immunoglobulin G-binding protein A</fullName>
    </submittedName>
</protein>
<feature type="compositionally biased region" description="Low complexity" evidence="1">
    <location>
        <begin position="384"/>
        <end position="394"/>
    </location>
</feature>
<sequence length="427" mass="43675">MAAALELQEDWNSDWGTDPFYGLDSSSTPTSSSTSNICADSVNGPGDQAANPFEGLDLDLTTPNSNSFADYVNEPSEQAADPFEGLGLDTNTLNTDPGLGFDPLIDDPAYCFAEASRNKAADSFDNIVASTSNHHPVNARAGSLADNSAKSADGKKPATDDSNCFAAVGNSDPVNAGVDYLLGYQEGCQDSYNAFAPPGIPLMFTQSACTLAVASSKTKWLLGWDRGWHQVYERSSRIRAGGVYLGAGDMPGIGGVGMLVFGAGNVPGIGGIGMPVVGAGNVPGADRVNVPTGGAGDMPGIGRVDVPVVGAGNVPGIGGGDASVVGTGNMRHIAAGDRDGDGNNGIEGGSFSKPNVHAHASGSIDSQVEGGSISKANAYTSDRSPTTVPSSPSPAQIPAGLSICRSRSRTIDRKLAKAYSRETRQRI</sequence>
<evidence type="ECO:0000313" key="2">
    <source>
        <dbReference type="EMBL" id="KAH9828256.1"/>
    </source>
</evidence>